<keyword evidence="4" id="KW-1185">Reference proteome</keyword>
<accession>A0A7J5B370</accession>
<evidence type="ECO:0000313" key="4">
    <source>
        <dbReference type="Proteomes" id="UP000490386"/>
    </source>
</evidence>
<sequence>MTEMSAKTSHEPTSIAEAEEVQEAPLQEPHESHGHSVAAWTGVLIMLAGFTVGTLGIWFDQAILTWVGVAAVAVGAVAWPVLARLGFGPKAH</sequence>
<proteinExistence type="predicted"/>
<dbReference type="Pfam" id="PF20447">
    <property type="entry name" value="DUF6704"/>
    <property type="match status" value="1"/>
</dbReference>
<name>A0A7J5B370_9MICO</name>
<comment type="caution">
    <text evidence="3">The sequence shown here is derived from an EMBL/GenBank/DDBJ whole genome shotgun (WGS) entry which is preliminary data.</text>
</comment>
<evidence type="ECO:0000256" key="2">
    <source>
        <dbReference type="SAM" id="Phobius"/>
    </source>
</evidence>
<feature type="region of interest" description="Disordered" evidence="1">
    <location>
        <begin position="1"/>
        <end position="33"/>
    </location>
</feature>
<feature type="transmembrane region" description="Helical" evidence="2">
    <location>
        <begin position="37"/>
        <end position="59"/>
    </location>
</feature>
<keyword evidence="2" id="KW-0812">Transmembrane</keyword>
<reference evidence="3 4" key="1">
    <citation type="submission" date="2019-09" db="EMBL/GenBank/DDBJ databases">
        <title>Phylogeny of genus Pseudoclavibacter and closely related genus.</title>
        <authorList>
            <person name="Li Y."/>
        </authorList>
    </citation>
    <scope>NUCLEOTIDE SEQUENCE [LARGE SCALE GENOMIC DNA]</scope>
    <source>
        <strain evidence="3 4">THG-MD12</strain>
    </source>
</reference>
<dbReference type="NCBIfam" id="NF041681">
    <property type="entry name" value="HGxxPAAW"/>
    <property type="match status" value="1"/>
</dbReference>
<gene>
    <name evidence="3" type="ORF">F8O03_08605</name>
</gene>
<dbReference type="RefSeq" id="WP_151423483.1">
    <property type="nucleotide sequence ID" value="NZ_CANKVH010000002.1"/>
</dbReference>
<evidence type="ECO:0000256" key="1">
    <source>
        <dbReference type="SAM" id="MobiDB-lite"/>
    </source>
</evidence>
<organism evidence="3 4">
    <name type="scientific">Pseudoclavibacter terrae</name>
    <dbReference type="NCBI Taxonomy" id="1530195"/>
    <lineage>
        <taxon>Bacteria</taxon>
        <taxon>Bacillati</taxon>
        <taxon>Actinomycetota</taxon>
        <taxon>Actinomycetes</taxon>
        <taxon>Micrococcales</taxon>
        <taxon>Microbacteriaceae</taxon>
        <taxon>Pseudoclavibacter</taxon>
    </lineage>
</organism>
<feature type="transmembrane region" description="Helical" evidence="2">
    <location>
        <begin position="65"/>
        <end position="87"/>
    </location>
</feature>
<dbReference type="EMBL" id="WBJX01000002">
    <property type="protein sequence ID" value="KAB1638441.1"/>
    <property type="molecule type" value="Genomic_DNA"/>
</dbReference>
<protein>
    <submittedName>
        <fullName evidence="3">Uncharacterized protein</fullName>
    </submittedName>
</protein>
<dbReference type="InterPro" id="IPR046550">
    <property type="entry name" value="DUF6704"/>
</dbReference>
<evidence type="ECO:0000313" key="3">
    <source>
        <dbReference type="EMBL" id="KAB1638441.1"/>
    </source>
</evidence>
<dbReference type="Proteomes" id="UP000490386">
    <property type="component" value="Unassembled WGS sequence"/>
</dbReference>
<dbReference type="OrthoDB" id="3872677at2"/>
<dbReference type="AlphaFoldDB" id="A0A7J5B370"/>
<keyword evidence="2" id="KW-0472">Membrane</keyword>
<keyword evidence="2" id="KW-1133">Transmembrane helix</keyword>